<comment type="subunit">
    <text evidence="2">The 20S proteasome core is composed of 28 subunits that are arranged in four stacked rings, resulting in a barrel-shaped structure. The two end rings are each formed by seven alpha subunits, and the two central rings are each formed by seven beta subunits.</text>
</comment>
<evidence type="ECO:0000259" key="4">
    <source>
        <dbReference type="PROSITE" id="PS00388"/>
    </source>
</evidence>
<reference evidence="5" key="1">
    <citation type="submission" date="2023-05" db="EMBL/GenBank/DDBJ databases">
        <authorList>
            <person name="Huff M."/>
        </authorList>
    </citation>
    <scope>NUCLEOTIDE SEQUENCE</scope>
</reference>
<feature type="compositionally biased region" description="Polar residues" evidence="3">
    <location>
        <begin position="78"/>
        <end position="88"/>
    </location>
</feature>
<accession>A0AAD2E5C8</accession>
<protein>
    <recommendedName>
        <fullName evidence="2">Proteasome subunit alpha type</fullName>
    </recommendedName>
</protein>
<comment type="subcellular location">
    <subcellularLocation>
        <location evidence="2">Cytoplasm</location>
    </subcellularLocation>
    <subcellularLocation>
        <location evidence="2">Nucleus</location>
    </subcellularLocation>
</comment>
<proteinExistence type="inferred from homology"/>
<feature type="compositionally biased region" description="Polar residues" evidence="3">
    <location>
        <begin position="58"/>
        <end position="70"/>
    </location>
</feature>
<dbReference type="EMBL" id="OU503050">
    <property type="protein sequence ID" value="CAI9776788.1"/>
    <property type="molecule type" value="Genomic_DNA"/>
</dbReference>
<evidence type="ECO:0000256" key="2">
    <source>
        <dbReference type="RuleBase" id="RU000551"/>
    </source>
</evidence>
<dbReference type="InterPro" id="IPR029055">
    <property type="entry name" value="Ntn_hydrolases_N"/>
</dbReference>
<organism evidence="5 6">
    <name type="scientific">Fraxinus pennsylvanica</name>
    <dbReference type="NCBI Taxonomy" id="56036"/>
    <lineage>
        <taxon>Eukaryota</taxon>
        <taxon>Viridiplantae</taxon>
        <taxon>Streptophyta</taxon>
        <taxon>Embryophyta</taxon>
        <taxon>Tracheophyta</taxon>
        <taxon>Spermatophyta</taxon>
        <taxon>Magnoliopsida</taxon>
        <taxon>eudicotyledons</taxon>
        <taxon>Gunneridae</taxon>
        <taxon>Pentapetalae</taxon>
        <taxon>asterids</taxon>
        <taxon>lamiids</taxon>
        <taxon>Lamiales</taxon>
        <taxon>Oleaceae</taxon>
        <taxon>Oleeae</taxon>
        <taxon>Fraxinus</taxon>
    </lineage>
</organism>
<feature type="domain" description="Proteasome alpha-type subunits" evidence="4">
    <location>
        <begin position="171"/>
        <end position="193"/>
    </location>
</feature>
<sequence length="260" mass="28320">MGSNQKLDINNGSGPGGPVRMNGLPSRNLAATTAKMKPLIQRKQSKGTVKAKVIPKQPVTSSRPQNNGKSITVVENRVQPSRRPSSAVVSHDEPCVASSGVEAENDNGREDLRIRSMAFLFRDLIKSISLLYGGGGVQEYYVRKFGNEVDRWSCDNLPWFSFGLYKMSRRYGSCTTVFSPEGRLYQVEYAMEAIGNARSAIGILSTDGVVLVGEKKVTSKLLQTSASTEKMYKIDDHVACDVAGIISDANILINTARVQA</sequence>
<dbReference type="Pfam" id="PF00227">
    <property type="entry name" value="Proteasome"/>
    <property type="match status" value="1"/>
</dbReference>
<feature type="compositionally biased region" description="Polar residues" evidence="3">
    <location>
        <begin position="1"/>
        <end position="12"/>
    </location>
</feature>
<evidence type="ECO:0000313" key="5">
    <source>
        <dbReference type="EMBL" id="CAI9776788.1"/>
    </source>
</evidence>
<evidence type="ECO:0000256" key="1">
    <source>
        <dbReference type="ARBA" id="ARBA00022942"/>
    </source>
</evidence>
<dbReference type="Proteomes" id="UP000834106">
    <property type="component" value="Chromosome 15"/>
</dbReference>
<feature type="region of interest" description="Disordered" evidence="3">
    <location>
        <begin position="1"/>
        <end position="103"/>
    </location>
</feature>
<keyword evidence="2" id="KW-0539">Nucleus</keyword>
<dbReference type="GO" id="GO:0006511">
    <property type="term" value="P:ubiquitin-dependent protein catabolic process"/>
    <property type="evidence" value="ECO:0007669"/>
    <property type="project" value="InterPro"/>
</dbReference>
<dbReference type="SMART" id="SM00948">
    <property type="entry name" value="Proteasome_A_N"/>
    <property type="match status" value="1"/>
</dbReference>
<dbReference type="AlphaFoldDB" id="A0AAD2E5C8"/>
<gene>
    <name evidence="5" type="ORF">FPE_LOCUS24218</name>
</gene>
<evidence type="ECO:0000313" key="6">
    <source>
        <dbReference type="Proteomes" id="UP000834106"/>
    </source>
</evidence>
<dbReference type="GO" id="GO:0005634">
    <property type="term" value="C:nucleus"/>
    <property type="evidence" value="ECO:0007669"/>
    <property type="project" value="UniProtKB-SubCell"/>
</dbReference>
<dbReference type="SUPFAM" id="SSF56235">
    <property type="entry name" value="N-terminal nucleophile aminohydrolases (Ntn hydrolases)"/>
    <property type="match status" value="1"/>
</dbReference>
<dbReference type="InterPro" id="IPR001353">
    <property type="entry name" value="Proteasome_sua/b"/>
</dbReference>
<dbReference type="InterPro" id="IPR050115">
    <property type="entry name" value="Proteasome_alpha"/>
</dbReference>
<dbReference type="PANTHER" id="PTHR11599">
    <property type="entry name" value="PROTEASOME SUBUNIT ALPHA/BETA"/>
    <property type="match status" value="1"/>
</dbReference>
<dbReference type="Pfam" id="PF10584">
    <property type="entry name" value="Proteasome_A_N"/>
    <property type="match status" value="1"/>
</dbReference>
<dbReference type="GO" id="GO:0005737">
    <property type="term" value="C:cytoplasm"/>
    <property type="evidence" value="ECO:0007669"/>
    <property type="project" value="UniProtKB-SubCell"/>
</dbReference>
<dbReference type="InterPro" id="IPR000426">
    <property type="entry name" value="Proteasome_asu_N"/>
</dbReference>
<dbReference type="GO" id="GO:0019773">
    <property type="term" value="C:proteasome core complex, alpha-subunit complex"/>
    <property type="evidence" value="ECO:0007669"/>
    <property type="project" value="InterPro"/>
</dbReference>
<comment type="similarity">
    <text evidence="2">Belongs to the peptidase T1A family.</text>
</comment>
<keyword evidence="1 2" id="KW-0647">Proteasome</keyword>
<dbReference type="PROSITE" id="PS00388">
    <property type="entry name" value="PROTEASOME_ALPHA_1"/>
    <property type="match status" value="1"/>
</dbReference>
<keyword evidence="2" id="KW-0963">Cytoplasm</keyword>
<evidence type="ECO:0000256" key="3">
    <source>
        <dbReference type="SAM" id="MobiDB-lite"/>
    </source>
</evidence>
<comment type="function">
    <text evidence="2">The proteasome is a multicatalytic proteinase complex which is characterized by its ability to cleave peptides with Arg, Phe, Tyr, Leu, and Glu adjacent to the leaving group at neutral or slightly basic pH.</text>
</comment>
<keyword evidence="6" id="KW-1185">Reference proteome</keyword>
<dbReference type="Gene3D" id="3.60.20.10">
    <property type="entry name" value="Glutamine Phosphoribosylpyrophosphate, subunit 1, domain 1"/>
    <property type="match status" value="1"/>
</dbReference>
<name>A0AAD2E5C8_9LAMI</name>